<dbReference type="InterPro" id="IPR005181">
    <property type="entry name" value="SASA"/>
</dbReference>
<organism evidence="4 5">
    <name type="scientific">Bifidobacterium callitrichos</name>
    <dbReference type="NCBI Taxonomy" id="762209"/>
    <lineage>
        <taxon>Bacteria</taxon>
        <taxon>Bacillati</taxon>
        <taxon>Actinomycetota</taxon>
        <taxon>Actinomycetes</taxon>
        <taxon>Bifidobacteriales</taxon>
        <taxon>Bifidobacteriaceae</taxon>
        <taxon>Bifidobacterium</taxon>
    </lineage>
</organism>
<dbReference type="SUPFAM" id="SSF52266">
    <property type="entry name" value="SGNH hydrolase"/>
    <property type="match status" value="1"/>
</dbReference>
<proteinExistence type="predicted"/>
<protein>
    <submittedName>
        <fullName evidence="4">9-O-acetylesterase</fullName>
    </submittedName>
</protein>
<dbReference type="RefSeq" id="WP_150393627.1">
    <property type="nucleotide sequence ID" value="NZ_RZJP01000001.1"/>
</dbReference>
<evidence type="ECO:0000313" key="5">
    <source>
        <dbReference type="Proteomes" id="UP000326060"/>
    </source>
</evidence>
<dbReference type="GO" id="GO:0005975">
    <property type="term" value="P:carbohydrate metabolic process"/>
    <property type="evidence" value="ECO:0007669"/>
    <property type="project" value="TreeGrafter"/>
</dbReference>
<gene>
    <name evidence="4" type="ORF">EMB92_02190</name>
</gene>
<evidence type="ECO:0000259" key="3">
    <source>
        <dbReference type="Pfam" id="PF03629"/>
    </source>
</evidence>
<sequence length="631" mass="67556">MTETTALVTGPAPGANLSGLNDHGDAANDAKPLGTDALRAAAIFSHDMVLQRRRPIPVFGTGKPGIDVRVRLTEEESGESAATDVAGTAAVCVAEATAVVNAHGDWLALLPAVEAGGPYRLEITSSGDHVTLVYRRVVVGEVWLAGGQSNMELELHSSAGADAAIAASADPLLRFYNTPKTGVVSEELERHARWQVAGPDTSGSMSAIGYYFARKLRAELGPNVPVGVVDCYIGGTSITAWMSRSSVEQCKAGRDYLERFDAAIAGKTDEQFRAETEAWQTKFDQWNHDIDTARKADPGVAWEKLTAQYGECPWPPPETPTSQWRPTGAYGTMVERVAPYGIAGFLWYQGESDEGCPESYRHLLGMLIDEWRGLWTVPGAGSDEGNANGKPLPFLIVQLPQWIDKATAAAGNDPLRWPLIREAQQDAARTISGVSMITLIDCGEFDNLHPTDKRTPGERLADCALHEIYDRGDIAVDGPEVTSVVVHAAAETDDNASGSAARDGKCEGAAVTLRYSHATGLHFDGTVPGTFGHDIATTAPAASNTAEVGADMGVTYSRFHRDAAESGFELADADGDFHPAEATIDVEHGTITVRTEQVDRPTQVRYAWRSWGPAPLFNGDALPAPPFRHTL</sequence>
<keyword evidence="1" id="KW-0378">Hydrolase</keyword>
<dbReference type="Proteomes" id="UP000326060">
    <property type="component" value="Unassembled WGS sequence"/>
</dbReference>
<accession>A0A5M9ZE35</accession>
<dbReference type="PANTHER" id="PTHR22901">
    <property type="entry name" value="SIALATE O-ACETYLESTERASE"/>
    <property type="match status" value="1"/>
</dbReference>
<dbReference type="Pfam" id="PF03629">
    <property type="entry name" value="SASA"/>
    <property type="match status" value="1"/>
</dbReference>
<dbReference type="InterPro" id="IPR036514">
    <property type="entry name" value="SGNH_hydro_sf"/>
</dbReference>
<dbReference type="AlphaFoldDB" id="A0A5M9ZE35"/>
<dbReference type="Gene3D" id="3.40.50.1110">
    <property type="entry name" value="SGNH hydrolase"/>
    <property type="match status" value="1"/>
</dbReference>
<reference evidence="4 5" key="1">
    <citation type="journal article" date="2019" name="Syst. Appl. Microbiol.">
        <title>Characterization of Bifidobacterium species in feaces of the Egyptian fruit bat: Description of B. vespertilionis sp. nov. and B. rousetti sp. nov.</title>
        <authorList>
            <person name="Modesto M."/>
            <person name="Satti M."/>
            <person name="Watanabe K."/>
            <person name="Puglisi E."/>
            <person name="Morelli L."/>
            <person name="Huang C.-H."/>
            <person name="Liou J.-S."/>
            <person name="Miyashita M."/>
            <person name="Tamura T."/>
            <person name="Saito S."/>
            <person name="Mori K."/>
            <person name="Huang L."/>
            <person name="Sciavilla P."/>
            <person name="Sandri C."/>
            <person name="Spiezio C."/>
            <person name="Vitali F."/>
            <person name="Cavalieri D."/>
            <person name="Perpetuini G."/>
            <person name="Tofalo R."/>
            <person name="Bonetti A."/>
            <person name="Arita M."/>
            <person name="Mattarelli P."/>
        </authorList>
    </citation>
    <scope>NUCLEOTIDE SEQUENCE [LARGE SCALE GENOMIC DNA]</scope>
    <source>
        <strain evidence="4 5">RST27</strain>
    </source>
</reference>
<comment type="caution">
    <text evidence="4">The sequence shown here is derived from an EMBL/GenBank/DDBJ whole genome shotgun (WGS) entry which is preliminary data.</text>
</comment>
<dbReference type="EMBL" id="RZJP01000001">
    <property type="protein sequence ID" value="KAA8817400.1"/>
    <property type="molecule type" value="Genomic_DNA"/>
</dbReference>
<evidence type="ECO:0000313" key="4">
    <source>
        <dbReference type="EMBL" id="KAA8817400.1"/>
    </source>
</evidence>
<dbReference type="GO" id="GO:0001681">
    <property type="term" value="F:sialate O-acetylesterase activity"/>
    <property type="evidence" value="ECO:0007669"/>
    <property type="project" value="InterPro"/>
</dbReference>
<feature type="domain" description="Sialate O-acetylesterase" evidence="3">
    <location>
        <begin position="141"/>
        <end position="263"/>
    </location>
</feature>
<dbReference type="InterPro" id="IPR039329">
    <property type="entry name" value="SIAE"/>
</dbReference>
<evidence type="ECO:0000256" key="2">
    <source>
        <dbReference type="SAM" id="MobiDB-lite"/>
    </source>
</evidence>
<evidence type="ECO:0000256" key="1">
    <source>
        <dbReference type="ARBA" id="ARBA00022801"/>
    </source>
</evidence>
<feature type="region of interest" description="Disordered" evidence="2">
    <location>
        <begin position="1"/>
        <end position="28"/>
    </location>
</feature>
<name>A0A5M9ZE35_9BIFI</name>
<dbReference type="PANTHER" id="PTHR22901:SF0">
    <property type="entry name" value="SIALATE O-ACETYLESTERASE"/>
    <property type="match status" value="1"/>
</dbReference>